<reference evidence="2" key="1">
    <citation type="submission" date="2016-01" db="EMBL/GenBank/DDBJ databases">
        <authorList>
            <person name="Mitreva M."/>
            <person name="Pepin K.H."/>
            <person name="Mihindukulasuriya K.A."/>
            <person name="Fulton R."/>
            <person name="Fronick C."/>
            <person name="O'Laughlin M."/>
            <person name="Miner T."/>
            <person name="Herter B."/>
            <person name="Rosa B.A."/>
            <person name="Cordes M."/>
            <person name="Tomlinson C."/>
            <person name="Wollam A."/>
            <person name="Palsikar V.B."/>
            <person name="Mardis E.R."/>
            <person name="Wilson R.K."/>
        </authorList>
    </citation>
    <scope>NUCLEOTIDE SEQUENCE [LARGE SCALE GENOMIC DNA]</scope>
    <source>
        <strain evidence="2">MJR7716</strain>
    </source>
</reference>
<accession>A0A133Q9M7</accession>
<dbReference type="AlphaFoldDB" id="A0A133Q9M7"/>
<dbReference type="Proteomes" id="UP000070533">
    <property type="component" value="Unassembled WGS sequence"/>
</dbReference>
<dbReference type="OrthoDB" id="711418at2"/>
<protein>
    <recommendedName>
        <fullName evidence="3">Lipocalin-like domain-containing protein</fullName>
    </recommendedName>
</protein>
<gene>
    <name evidence="1" type="ORF">HMPREF3226_01380</name>
</gene>
<comment type="caution">
    <text evidence="1">The sequence shown here is derived from an EMBL/GenBank/DDBJ whole genome shotgun (WGS) entry which is preliminary data.</text>
</comment>
<dbReference type="STRING" id="28128.HMPREF3226_01380"/>
<evidence type="ECO:0008006" key="3">
    <source>
        <dbReference type="Google" id="ProtNLM"/>
    </source>
</evidence>
<evidence type="ECO:0000313" key="1">
    <source>
        <dbReference type="EMBL" id="KXA39544.1"/>
    </source>
</evidence>
<dbReference type="EMBL" id="LRQG01000092">
    <property type="protein sequence ID" value="KXA39544.1"/>
    <property type="molecule type" value="Genomic_DNA"/>
</dbReference>
<organism evidence="1 2">
    <name type="scientific">Prevotella corporis</name>
    <dbReference type="NCBI Taxonomy" id="28128"/>
    <lineage>
        <taxon>Bacteria</taxon>
        <taxon>Pseudomonadati</taxon>
        <taxon>Bacteroidota</taxon>
        <taxon>Bacteroidia</taxon>
        <taxon>Bacteroidales</taxon>
        <taxon>Prevotellaceae</taxon>
        <taxon>Prevotella</taxon>
    </lineage>
</organism>
<dbReference type="eggNOG" id="ENOG50334VS">
    <property type="taxonomic scope" value="Bacteria"/>
</dbReference>
<keyword evidence="2" id="KW-1185">Reference proteome</keyword>
<dbReference type="PATRIC" id="fig|28128.5.peg.1403"/>
<proteinExistence type="predicted"/>
<evidence type="ECO:0000313" key="2">
    <source>
        <dbReference type="Proteomes" id="UP000070533"/>
    </source>
</evidence>
<sequence>MTTAVFTSCSKDTDPADVDLFVGTYKGHIGYTNIKPAKNISTENGKVIVNKVGSTYSFHFSNDIPDLNNVKFEKKDDNTYISVGTGLSGITITASKLTMLVIKGGESWTANCTR</sequence>
<name>A0A133Q9M7_9BACT</name>